<dbReference type="InterPro" id="IPR051058">
    <property type="entry name" value="GDSL_Est/Lipase"/>
</dbReference>
<evidence type="ECO:0000313" key="3">
    <source>
        <dbReference type="EMBL" id="PRC95046.1"/>
    </source>
</evidence>
<dbReference type="GO" id="GO:0016788">
    <property type="term" value="F:hydrolase activity, acting on ester bonds"/>
    <property type="evidence" value="ECO:0007669"/>
    <property type="project" value="InterPro"/>
</dbReference>
<sequence length="372" mass="37712">MRQNKFSLVVAAAIAVLVAGCGGGGSAGNQAPKVQFSSQVSFGDSLSDVGTYAVGLIGSSGGGRYTVNAALANGMPAPTNWTELMAATLHQSAPCPAETGLNGAAAYDLSIPVVMHTPGCTGYAQGGAMVTYPYGPGNANVGPFPNGNPVDGSALLGQLTVPVVTQIQNHLTAHGGSFSGNEVVFLLAGGNDAIVNTEYYLGGGQTAAAAVQAMTLAGTQLAGYINTMILANGAKYVVVLNIPDLSTTPFGNESEAAFPGARAVIKSMVTAFNSQLQAGLTSSNVLIVDVNTVSTSQVMNPSAYGLTDVTDTACNLAPAVNPLSSSLVCSAKNVIAGDISHYEFADQVHPTPYGNILIARYVSSQMAIKGWL</sequence>
<accession>A0A2S9H599</accession>
<keyword evidence="4" id="KW-1185">Reference proteome</keyword>
<evidence type="ECO:0000256" key="1">
    <source>
        <dbReference type="ARBA" id="ARBA00022801"/>
    </source>
</evidence>
<gene>
    <name evidence="3" type="ORF">S2091_0241</name>
</gene>
<dbReference type="PANTHER" id="PTHR45648:SF22">
    <property type="entry name" value="GDSL LIPASE_ACYLHYDROLASE FAMILY PROTEIN (AFU_ORTHOLOGUE AFUA_4G14700)"/>
    <property type="match status" value="1"/>
</dbReference>
<proteinExistence type="predicted"/>
<dbReference type="Pfam" id="PF00657">
    <property type="entry name" value="Lipase_GDSL"/>
    <property type="match status" value="1"/>
</dbReference>
<dbReference type="InterPro" id="IPR001087">
    <property type="entry name" value="GDSL"/>
</dbReference>
<dbReference type="PANTHER" id="PTHR45648">
    <property type="entry name" value="GDSL LIPASE/ACYLHYDROLASE FAMILY PROTEIN (AFU_ORTHOLOGUE AFUA_4G14700)"/>
    <property type="match status" value="1"/>
</dbReference>
<organism evidence="3 4">
    <name type="scientific">Solimicrobium silvestre</name>
    <dbReference type="NCBI Taxonomy" id="2099400"/>
    <lineage>
        <taxon>Bacteria</taxon>
        <taxon>Pseudomonadati</taxon>
        <taxon>Pseudomonadota</taxon>
        <taxon>Betaproteobacteria</taxon>
        <taxon>Burkholderiales</taxon>
        <taxon>Oxalobacteraceae</taxon>
        <taxon>Solimicrobium</taxon>
    </lineage>
</organism>
<dbReference type="Gene3D" id="3.40.50.1110">
    <property type="entry name" value="SGNH hydrolase"/>
    <property type="match status" value="1"/>
</dbReference>
<reference evidence="3 4" key="1">
    <citation type="submission" date="2018-02" db="EMBL/GenBank/DDBJ databases">
        <title>Solimicrobium silvestre gen. nov., sp. nov., isolated from alpine forest soil.</title>
        <authorList>
            <person name="Margesin R."/>
            <person name="Albuquerque L."/>
            <person name="Zhang D.-C."/>
            <person name="Froufe H.J.C."/>
            <person name="Severino R."/>
            <person name="Roxo I."/>
            <person name="Egas C."/>
            <person name="Da Costa M.S."/>
        </authorList>
    </citation>
    <scope>NUCLEOTIDE SEQUENCE [LARGE SCALE GENOMIC DNA]</scope>
    <source>
        <strain evidence="3 4">S20-91</strain>
    </source>
</reference>
<evidence type="ECO:0000313" key="4">
    <source>
        <dbReference type="Proteomes" id="UP000237839"/>
    </source>
</evidence>
<dbReference type="InterPro" id="IPR036514">
    <property type="entry name" value="SGNH_hydro_sf"/>
</dbReference>
<evidence type="ECO:0000256" key="2">
    <source>
        <dbReference type="SAM" id="SignalP"/>
    </source>
</evidence>
<dbReference type="OrthoDB" id="5292073at2"/>
<dbReference type="PROSITE" id="PS51257">
    <property type="entry name" value="PROKAR_LIPOPROTEIN"/>
    <property type="match status" value="1"/>
</dbReference>
<name>A0A2S9H599_9BURK</name>
<protein>
    <submittedName>
        <fullName evidence="3">GDSL-like Lipase/Acylhydrolase</fullName>
    </submittedName>
</protein>
<comment type="caution">
    <text evidence="3">The sequence shown here is derived from an EMBL/GenBank/DDBJ whole genome shotgun (WGS) entry which is preliminary data.</text>
</comment>
<dbReference type="CDD" id="cd01847">
    <property type="entry name" value="Triacylglycerol_lipase_like"/>
    <property type="match status" value="1"/>
</dbReference>
<feature type="signal peptide" evidence="2">
    <location>
        <begin position="1"/>
        <end position="27"/>
    </location>
</feature>
<keyword evidence="1 3" id="KW-0378">Hydrolase</keyword>
<dbReference type="Proteomes" id="UP000237839">
    <property type="component" value="Unassembled WGS sequence"/>
</dbReference>
<dbReference type="RefSeq" id="WP_105529950.1">
    <property type="nucleotide sequence ID" value="NZ_PUGF01000001.1"/>
</dbReference>
<dbReference type="EMBL" id="PUGF01000001">
    <property type="protein sequence ID" value="PRC95046.1"/>
    <property type="molecule type" value="Genomic_DNA"/>
</dbReference>
<dbReference type="AlphaFoldDB" id="A0A2S9H599"/>
<feature type="chain" id="PRO_5015723263" evidence="2">
    <location>
        <begin position="28"/>
        <end position="372"/>
    </location>
</feature>
<dbReference type="SUPFAM" id="SSF52266">
    <property type="entry name" value="SGNH hydrolase"/>
    <property type="match status" value="1"/>
</dbReference>
<keyword evidence="2" id="KW-0732">Signal</keyword>